<protein>
    <submittedName>
        <fullName evidence="2">Uncharacterized protein</fullName>
    </submittedName>
</protein>
<keyword evidence="1" id="KW-1185">Reference proteome</keyword>
<sequence>MSDHIEPAQQDEPHNKCRRAECCGSGLGASINLMQQSAITQKQAQQATVTNNNHIPTSAADSTFCSALTSNSSD</sequence>
<proteinExistence type="predicted"/>
<reference evidence="2" key="1">
    <citation type="submission" date="2022-11" db="UniProtKB">
        <authorList>
            <consortium name="WormBaseParasite"/>
        </authorList>
    </citation>
    <scope>IDENTIFICATION</scope>
</reference>
<evidence type="ECO:0000313" key="1">
    <source>
        <dbReference type="Proteomes" id="UP000887574"/>
    </source>
</evidence>
<dbReference type="WBParaSite" id="jg21197">
    <property type="protein sequence ID" value="jg21197"/>
    <property type="gene ID" value="jg21197"/>
</dbReference>
<accession>A0A915DN34</accession>
<name>A0A915DN34_9BILA</name>
<dbReference type="AlphaFoldDB" id="A0A915DN34"/>
<dbReference type="Proteomes" id="UP000887574">
    <property type="component" value="Unplaced"/>
</dbReference>
<evidence type="ECO:0000313" key="2">
    <source>
        <dbReference type="WBParaSite" id="jg21197"/>
    </source>
</evidence>
<organism evidence="1 2">
    <name type="scientific">Ditylenchus dipsaci</name>
    <dbReference type="NCBI Taxonomy" id="166011"/>
    <lineage>
        <taxon>Eukaryota</taxon>
        <taxon>Metazoa</taxon>
        <taxon>Ecdysozoa</taxon>
        <taxon>Nematoda</taxon>
        <taxon>Chromadorea</taxon>
        <taxon>Rhabditida</taxon>
        <taxon>Tylenchina</taxon>
        <taxon>Tylenchomorpha</taxon>
        <taxon>Sphaerularioidea</taxon>
        <taxon>Anguinidae</taxon>
        <taxon>Anguininae</taxon>
        <taxon>Ditylenchus</taxon>
    </lineage>
</organism>